<evidence type="ECO:0000259" key="6">
    <source>
        <dbReference type="Pfam" id="PF00496"/>
    </source>
</evidence>
<dbReference type="EMBL" id="PVNG01000005">
    <property type="protein sequence ID" value="PRX66706.1"/>
    <property type="molecule type" value="Genomic_DNA"/>
</dbReference>
<dbReference type="Pfam" id="PF00496">
    <property type="entry name" value="SBP_bac_5"/>
    <property type="match status" value="1"/>
</dbReference>
<evidence type="ECO:0000256" key="4">
    <source>
        <dbReference type="ARBA" id="ARBA00022729"/>
    </source>
</evidence>
<gene>
    <name evidence="7" type="ORF">B0I32_105146</name>
</gene>
<organism evidence="7 8">
    <name type="scientific">Nonomuraea fuscirosea</name>
    <dbReference type="NCBI Taxonomy" id="1291556"/>
    <lineage>
        <taxon>Bacteria</taxon>
        <taxon>Bacillati</taxon>
        <taxon>Actinomycetota</taxon>
        <taxon>Actinomycetes</taxon>
        <taxon>Streptosporangiales</taxon>
        <taxon>Streptosporangiaceae</taxon>
        <taxon>Nonomuraea</taxon>
    </lineage>
</organism>
<feature type="signal peptide" evidence="5">
    <location>
        <begin position="1"/>
        <end position="19"/>
    </location>
</feature>
<evidence type="ECO:0000256" key="1">
    <source>
        <dbReference type="ARBA" id="ARBA00004196"/>
    </source>
</evidence>
<dbReference type="GO" id="GO:0030313">
    <property type="term" value="C:cell envelope"/>
    <property type="evidence" value="ECO:0007669"/>
    <property type="project" value="UniProtKB-SubCell"/>
</dbReference>
<comment type="caution">
    <text evidence="7">The sequence shown here is derived from an EMBL/GenBank/DDBJ whole genome shotgun (WGS) entry which is preliminary data.</text>
</comment>
<evidence type="ECO:0000256" key="3">
    <source>
        <dbReference type="ARBA" id="ARBA00022448"/>
    </source>
</evidence>
<name>A0A2T0N3I7_9ACTN</name>
<comment type="similarity">
    <text evidence="2">Belongs to the bacterial solute-binding protein 5 family.</text>
</comment>
<comment type="subcellular location">
    <subcellularLocation>
        <location evidence="1">Cell envelope</location>
    </subcellularLocation>
</comment>
<dbReference type="Proteomes" id="UP000238312">
    <property type="component" value="Unassembled WGS sequence"/>
</dbReference>
<dbReference type="InterPro" id="IPR000914">
    <property type="entry name" value="SBP_5_dom"/>
</dbReference>
<evidence type="ECO:0000313" key="8">
    <source>
        <dbReference type="Proteomes" id="UP000238312"/>
    </source>
</evidence>
<dbReference type="Gene3D" id="3.40.190.10">
    <property type="entry name" value="Periplasmic binding protein-like II"/>
    <property type="match status" value="1"/>
</dbReference>
<dbReference type="PIRSF" id="PIRSF002741">
    <property type="entry name" value="MppA"/>
    <property type="match status" value="1"/>
</dbReference>
<reference evidence="7 8" key="1">
    <citation type="submission" date="2018-03" db="EMBL/GenBank/DDBJ databases">
        <title>Genomic Encyclopedia of Type Strains, Phase III (KMG-III): the genomes of soil and plant-associated and newly described type strains.</title>
        <authorList>
            <person name="Whitman W."/>
        </authorList>
    </citation>
    <scope>NUCLEOTIDE SEQUENCE [LARGE SCALE GENOMIC DNA]</scope>
    <source>
        <strain evidence="7 8">CGMCC 4.7104</strain>
    </source>
</reference>
<keyword evidence="3" id="KW-0813">Transport</keyword>
<keyword evidence="8" id="KW-1185">Reference proteome</keyword>
<dbReference type="GO" id="GO:0043190">
    <property type="term" value="C:ATP-binding cassette (ABC) transporter complex"/>
    <property type="evidence" value="ECO:0007669"/>
    <property type="project" value="InterPro"/>
</dbReference>
<dbReference type="GO" id="GO:0042597">
    <property type="term" value="C:periplasmic space"/>
    <property type="evidence" value="ECO:0007669"/>
    <property type="project" value="UniProtKB-ARBA"/>
</dbReference>
<evidence type="ECO:0000256" key="2">
    <source>
        <dbReference type="ARBA" id="ARBA00005695"/>
    </source>
</evidence>
<evidence type="ECO:0000313" key="7">
    <source>
        <dbReference type="EMBL" id="PRX66706.1"/>
    </source>
</evidence>
<dbReference type="PANTHER" id="PTHR30290">
    <property type="entry name" value="PERIPLASMIC BINDING COMPONENT OF ABC TRANSPORTER"/>
    <property type="match status" value="1"/>
</dbReference>
<proteinExistence type="inferred from homology"/>
<dbReference type="RefSeq" id="WP_106238618.1">
    <property type="nucleotide sequence ID" value="NZ_PVNG01000005.1"/>
</dbReference>
<dbReference type="InterPro" id="IPR039424">
    <property type="entry name" value="SBP_5"/>
</dbReference>
<dbReference type="OrthoDB" id="9803988at2"/>
<protein>
    <submittedName>
        <fullName evidence="7">Peptide/nickel transport system substrate-binding protein</fullName>
    </submittedName>
</protein>
<dbReference type="SUPFAM" id="SSF53850">
    <property type="entry name" value="Periplasmic binding protein-like II"/>
    <property type="match status" value="1"/>
</dbReference>
<feature type="domain" description="Solute-binding protein family 5" evidence="6">
    <location>
        <begin position="76"/>
        <end position="392"/>
    </location>
</feature>
<dbReference type="AlphaFoldDB" id="A0A2T0N3I7"/>
<dbReference type="GO" id="GO:1904680">
    <property type="term" value="F:peptide transmembrane transporter activity"/>
    <property type="evidence" value="ECO:0007669"/>
    <property type="project" value="TreeGrafter"/>
</dbReference>
<dbReference type="PROSITE" id="PS51257">
    <property type="entry name" value="PROKAR_LIPOPROTEIN"/>
    <property type="match status" value="1"/>
</dbReference>
<dbReference type="InterPro" id="IPR030678">
    <property type="entry name" value="Peptide/Ni-bd"/>
</dbReference>
<dbReference type="Gene3D" id="3.10.105.10">
    <property type="entry name" value="Dipeptide-binding Protein, Domain 3"/>
    <property type="match status" value="1"/>
</dbReference>
<keyword evidence="4 5" id="KW-0732">Signal</keyword>
<evidence type="ECO:0000256" key="5">
    <source>
        <dbReference type="SAM" id="SignalP"/>
    </source>
</evidence>
<accession>A0A2T0N3I7</accession>
<feature type="chain" id="PRO_5038596256" evidence="5">
    <location>
        <begin position="20"/>
        <end position="505"/>
    </location>
</feature>
<sequence length="505" mass="54057">MPPAPTRLLALLAAATVLAGCAVPGGAASAPADPSLDLATTTLLTSFDTEDATVATLPYFQAVYDTLIRREPDGTLSPMLATGWAYDAERTALTLTLRTGVRFDDGTPFDASAVKANLDHLRRGDGAAAAVLAGVEAVEVVDARRVRLVLPEPDPGLLPSLSGPAGLVAAPSGLPGEGLRIDPSGTGPYELDRARTVAGYTWVFTRAADYWGARLPYDTITFGYLPDESAIVNGLTAGRFDAALLRDPAQQAAVRNDPRFSTVEQVADLQGLLLFDRAGTVTPELKDPRVRRALNYAVDRPTLLSKLRQGRGQVTGQVFGPRTAGYRPELDTYYALNRARARELLAEAGLANGFTLRLPRDPAVVSPTLAALLRADLGAVGVEVVWEPLDHGSALRRILLEQAYPGLVMNLRQSADDWAVLRDLVLPGTLNPSGYTDATVGRLLPKLKDRPAEADLEALNRHLVEDGWFVPFFRMTYLHVSDGTVTISPQDGMATPSLYGYAPAR</sequence>
<dbReference type="PANTHER" id="PTHR30290:SF10">
    <property type="entry name" value="PERIPLASMIC OLIGOPEPTIDE-BINDING PROTEIN-RELATED"/>
    <property type="match status" value="1"/>
</dbReference>
<dbReference type="GO" id="GO:0015833">
    <property type="term" value="P:peptide transport"/>
    <property type="evidence" value="ECO:0007669"/>
    <property type="project" value="TreeGrafter"/>
</dbReference>